<keyword evidence="8" id="KW-0732">Signal</keyword>
<dbReference type="PANTHER" id="PTHR13362:SF2">
    <property type="entry name" value="SMALL RIBOSOMAL SUBUNIT PROTEIN MS33"/>
    <property type="match status" value="1"/>
</dbReference>
<evidence type="ECO:0000256" key="5">
    <source>
        <dbReference type="ARBA" id="ARBA00023274"/>
    </source>
</evidence>
<feature type="compositionally biased region" description="Basic residues" evidence="7">
    <location>
        <begin position="159"/>
        <end position="171"/>
    </location>
</feature>
<dbReference type="GO" id="GO:0005840">
    <property type="term" value="C:ribosome"/>
    <property type="evidence" value="ECO:0007669"/>
    <property type="project" value="UniProtKB-KW"/>
</dbReference>
<dbReference type="EMBL" id="KK100850">
    <property type="protein sequence ID" value="KIZ03437.1"/>
    <property type="molecule type" value="Genomic_DNA"/>
</dbReference>
<feature type="region of interest" description="Disordered" evidence="7">
    <location>
        <begin position="51"/>
        <end position="91"/>
    </location>
</feature>
<feature type="region of interest" description="Disordered" evidence="7">
    <location>
        <begin position="138"/>
        <end position="171"/>
    </location>
</feature>
<accession>A0A0D2MSM4</accession>
<dbReference type="STRING" id="145388.A0A0D2MSM4"/>
<dbReference type="PANTHER" id="PTHR13362">
    <property type="entry name" value="MITOCHONDRIAL RIBOSOMAL PROTEIN S33"/>
    <property type="match status" value="1"/>
</dbReference>
<proteinExistence type="inferred from homology"/>
<keyword evidence="5" id="KW-0687">Ribonucleoprotein</keyword>
<dbReference type="AlphaFoldDB" id="A0A0D2MSM4"/>
<dbReference type="InterPro" id="IPR013219">
    <property type="entry name" value="Ribosomal_mS33"/>
</dbReference>
<organism evidence="9 10">
    <name type="scientific">Monoraphidium neglectum</name>
    <dbReference type="NCBI Taxonomy" id="145388"/>
    <lineage>
        <taxon>Eukaryota</taxon>
        <taxon>Viridiplantae</taxon>
        <taxon>Chlorophyta</taxon>
        <taxon>core chlorophytes</taxon>
        <taxon>Chlorophyceae</taxon>
        <taxon>CS clade</taxon>
        <taxon>Sphaeropleales</taxon>
        <taxon>Selenastraceae</taxon>
        <taxon>Monoraphidium</taxon>
    </lineage>
</organism>
<dbReference type="KEGG" id="mng:MNEG_4520"/>
<evidence type="ECO:0000256" key="6">
    <source>
        <dbReference type="ARBA" id="ARBA00035132"/>
    </source>
</evidence>
<dbReference type="OrthoDB" id="6495301at2759"/>
<keyword evidence="3" id="KW-0689">Ribosomal protein</keyword>
<feature type="chain" id="PRO_5002247205" description="Small ribosomal subunit protein mS33" evidence="8">
    <location>
        <begin position="34"/>
        <end position="171"/>
    </location>
</feature>
<evidence type="ECO:0000256" key="8">
    <source>
        <dbReference type="SAM" id="SignalP"/>
    </source>
</evidence>
<evidence type="ECO:0000256" key="7">
    <source>
        <dbReference type="SAM" id="MobiDB-lite"/>
    </source>
</evidence>
<evidence type="ECO:0000313" key="9">
    <source>
        <dbReference type="EMBL" id="KIZ03437.1"/>
    </source>
</evidence>
<protein>
    <recommendedName>
        <fullName evidence="6">Small ribosomal subunit protein mS33</fullName>
    </recommendedName>
</protein>
<evidence type="ECO:0000313" key="10">
    <source>
        <dbReference type="Proteomes" id="UP000054498"/>
    </source>
</evidence>
<dbReference type="RefSeq" id="XP_013902456.1">
    <property type="nucleotide sequence ID" value="XM_014047002.1"/>
</dbReference>
<dbReference type="GO" id="GO:1990904">
    <property type="term" value="C:ribonucleoprotein complex"/>
    <property type="evidence" value="ECO:0007669"/>
    <property type="project" value="UniProtKB-KW"/>
</dbReference>
<feature type="compositionally biased region" description="Basic and acidic residues" evidence="7">
    <location>
        <begin position="142"/>
        <end position="155"/>
    </location>
</feature>
<comment type="subcellular location">
    <subcellularLocation>
        <location evidence="1">Mitochondrion</location>
    </subcellularLocation>
</comment>
<evidence type="ECO:0000256" key="3">
    <source>
        <dbReference type="ARBA" id="ARBA00022980"/>
    </source>
</evidence>
<dbReference type="GO" id="GO:0005739">
    <property type="term" value="C:mitochondrion"/>
    <property type="evidence" value="ECO:0007669"/>
    <property type="project" value="UniProtKB-SubCell"/>
</dbReference>
<reference evidence="9 10" key="1">
    <citation type="journal article" date="2013" name="BMC Genomics">
        <title>Reconstruction of the lipid metabolism for the microalga Monoraphidium neglectum from its genome sequence reveals characteristics suitable for biofuel production.</title>
        <authorList>
            <person name="Bogen C."/>
            <person name="Al-Dilaimi A."/>
            <person name="Albersmeier A."/>
            <person name="Wichmann J."/>
            <person name="Grundmann M."/>
            <person name="Rupp O."/>
            <person name="Lauersen K.J."/>
            <person name="Blifernez-Klassen O."/>
            <person name="Kalinowski J."/>
            <person name="Goesmann A."/>
            <person name="Mussgnug J.H."/>
            <person name="Kruse O."/>
        </authorList>
    </citation>
    <scope>NUCLEOTIDE SEQUENCE [LARGE SCALE GENOMIC DNA]</scope>
    <source>
        <strain evidence="9 10">SAG 48.87</strain>
    </source>
</reference>
<evidence type="ECO:0000256" key="1">
    <source>
        <dbReference type="ARBA" id="ARBA00004173"/>
    </source>
</evidence>
<dbReference type="GeneID" id="25737397"/>
<keyword evidence="4" id="KW-0496">Mitochondrion</keyword>
<dbReference type="Pfam" id="PF08293">
    <property type="entry name" value="MRP-S33"/>
    <property type="match status" value="1"/>
</dbReference>
<feature type="signal peptide" evidence="8">
    <location>
        <begin position="1"/>
        <end position="33"/>
    </location>
</feature>
<comment type="similarity">
    <text evidence="2">Belongs to the mitochondrion-specific ribosomal protein mS33 family.</text>
</comment>
<sequence>MACTAPGNSQRLGGLLLRALPVLLQQHAAGAAASPHQALCLRLLSSEAASTSGHQQQQHQQHRQAAGVPSGGTQAQQQQPQQDATAGETLEQIRARVFDTTIGDGRRSGRKALMRPLKGKEILDWYFMLRGQEAPLFENDIETERLDRVARDKATGRAPPKKGQKKRSGKK</sequence>
<evidence type="ECO:0000256" key="4">
    <source>
        <dbReference type="ARBA" id="ARBA00023128"/>
    </source>
</evidence>
<gene>
    <name evidence="9" type="ORF">MNEG_4520</name>
</gene>
<dbReference type="Proteomes" id="UP000054498">
    <property type="component" value="Unassembled WGS sequence"/>
</dbReference>
<name>A0A0D2MSM4_9CHLO</name>
<keyword evidence="10" id="KW-1185">Reference proteome</keyword>
<evidence type="ECO:0000256" key="2">
    <source>
        <dbReference type="ARBA" id="ARBA00008970"/>
    </source>
</evidence>